<dbReference type="Pfam" id="PF02630">
    <property type="entry name" value="SCO1-SenC"/>
    <property type="match status" value="1"/>
</dbReference>
<keyword evidence="2" id="KW-0186">Copper</keyword>
<evidence type="ECO:0000256" key="1">
    <source>
        <dbReference type="ARBA" id="ARBA00010996"/>
    </source>
</evidence>
<dbReference type="PROSITE" id="PS51318">
    <property type="entry name" value="TAT"/>
    <property type="match status" value="1"/>
</dbReference>
<accession>A0A841H703</accession>
<name>A0A841H703_9BACT</name>
<dbReference type="InterPro" id="IPR036249">
    <property type="entry name" value="Thioredoxin-like_sf"/>
</dbReference>
<dbReference type="RefSeq" id="WP_170032857.1">
    <property type="nucleotide sequence ID" value="NZ_JABDTL010000001.1"/>
</dbReference>
<comment type="similarity">
    <text evidence="1">Belongs to the SCO1/2 family.</text>
</comment>
<protein>
    <submittedName>
        <fullName evidence="4">Cytochrome oxidase Cu insertion factor (SCO1/SenC/PrrC family)</fullName>
    </submittedName>
</protein>
<dbReference type="EMBL" id="JACHIA010000039">
    <property type="protein sequence ID" value="MBB6074075.1"/>
    <property type="molecule type" value="Genomic_DNA"/>
</dbReference>
<dbReference type="PANTHER" id="PTHR12151:SF25">
    <property type="entry name" value="LINALOOL DEHYDRATASE_ISOMERASE DOMAIN-CONTAINING PROTEIN"/>
    <property type="match status" value="1"/>
</dbReference>
<proteinExistence type="inferred from homology"/>
<evidence type="ECO:0000256" key="3">
    <source>
        <dbReference type="PIRSR" id="PIRSR603782-2"/>
    </source>
</evidence>
<dbReference type="InterPro" id="IPR003782">
    <property type="entry name" value="SCO1/SenC"/>
</dbReference>
<dbReference type="Proteomes" id="UP000582837">
    <property type="component" value="Unassembled WGS sequence"/>
</dbReference>
<dbReference type="AlphaFoldDB" id="A0A841H703"/>
<keyword evidence="3" id="KW-1015">Disulfide bond</keyword>
<organism evidence="4 5">
    <name type="scientific">Longimicrobium terrae</name>
    <dbReference type="NCBI Taxonomy" id="1639882"/>
    <lineage>
        <taxon>Bacteria</taxon>
        <taxon>Pseudomonadati</taxon>
        <taxon>Gemmatimonadota</taxon>
        <taxon>Longimicrobiia</taxon>
        <taxon>Longimicrobiales</taxon>
        <taxon>Longimicrobiaceae</taxon>
        <taxon>Longimicrobium</taxon>
    </lineage>
</organism>
<feature type="disulfide bond" description="Redox-active" evidence="3">
    <location>
        <begin position="76"/>
        <end position="80"/>
    </location>
</feature>
<gene>
    <name evidence="4" type="ORF">HNQ61_005756</name>
</gene>
<evidence type="ECO:0000256" key="2">
    <source>
        <dbReference type="PIRSR" id="PIRSR603782-1"/>
    </source>
</evidence>
<dbReference type="SUPFAM" id="SSF52833">
    <property type="entry name" value="Thioredoxin-like"/>
    <property type="match status" value="1"/>
</dbReference>
<evidence type="ECO:0000313" key="5">
    <source>
        <dbReference type="Proteomes" id="UP000582837"/>
    </source>
</evidence>
<dbReference type="CDD" id="cd02968">
    <property type="entry name" value="SCO"/>
    <property type="match status" value="1"/>
</dbReference>
<feature type="binding site" evidence="2">
    <location>
        <position position="76"/>
    </location>
    <ligand>
        <name>Cu cation</name>
        <dbReference type="ChEBI" id="CHEBI:23378"/>
    </ligand>
</feature>
<evidence type="ECO:0000313" key="4">
    <source>
        <dbReference type="EMBL" id="MBB6074075.1"/>
    </source>
</evidence>
<sequence>MRDARRSLVALVAASIAIIVGAGVAMSPRPAPAWVGTAYDPAPAGNFALRDQDGRAVTLESFRGHPVLLFFGYTRCPDICPLTLQKLTAAVRAQGRAGRDMRIVLITTDPANDTPAVLKAYAAPFGPQVVGLTGDSTAVVASRTAYGAYIAPVGTASASAGHAGHAMPAASGHAGHSMPAASARAPVMAHSGAVYGIDSDGNLRVVISEISTPDEARHDVALLARM</sequence>
<dbReference type="Gene3D" id="3.40.30.10">
    <property type="entry name" value="Glutaredoxin"/>
    <property type="match status" value="1"/>
</dbReference>
<reference evidence="4 5" key="1">
    <citation type="submission" date="2020-08" db="EMBL/GenBank/DDBJ databases">
        <title>Genomic Encyclopedia of Type Strains, Phase IV (KMG-IV): sequencing the most valuable type-strain genomes for metagenomic binning, comparative biology and taxonomic classification.</title>
        <authorList>
            <person name="Goeker M."/>
        </authorList>
    </citation>
    <scope>NUCLEOTIDE SEQUENCE [LARGE SCALE GENOMIC DNA]</scope>
    <source>
        <strain evidence="4 5">DSM 29007</strain>
    </source>
</reference>
<feature type="binding site" evidence="2">
    <location>
        <position position="80"/>
    </location>
    <ligand>
        <name>Cu cation</name>
        <dbReference type="ChEBI" id="CHEBI:23378"/>
    </ligand>
</feature>
<keyword evidence="2" id="KW-0479">Metal-binding</keyword>
<keyword evidence="5" id="KW-1185">Reference proteome</keyword>
<dbReference type="PANTHER" id="PTHR12151">
    <property type="entry name" value="ELECTRON TRANSPORT PROTIN SCO1/SENC FAMILY MEMBER"/>
    <property type="match status" value="1"/>
</dbReference>
<dbReference type="GO" id="GO:0046872">
    <property type="term" value="F:metal ion binding"/>
    <property type="evidence" value="ECO:0007669"/>
    <property type="project" value="UniProtKB-KW"/>
</dbReference>
<dbReference type="InterPro" id="IPR006311">
    <property type="entry name" value="TAT_signal"/>
</dbReference>
<comment type="caution">
    <text evidence="4">The sequence shown here is derived from an EMBL/GenBank/DDBJ whole genome shotgun (WGS) entry which is preliminary data.</text>
</comment>